<dbReference type="EMBL" id="CAEZSH010000059">
    <property type="protein sequence ID" value="CAB4538297.1"/>
    <property type="molecule type" value="Genomic_DNA"/>
</dbReference>
<keyword evidence="2 6" id="KW-0812">Transmembrane</keyword>
<evidence type="ECO:0000256" key="5">
    <source>
        <dbReference type="SAM" id="MobiDB-lite"/>
    </source>
</evidence>
<gene>
    <name evidence="7" type="ORF">UFOPK1410_00579</name>
</gene>
<evidence type="ECO:0000256" key="3">
    <source>
        <dbReference type="ARBA" id="ARBA00022989"/>
    </source>
</evidence>
<feature type="transmembrane region" description="Helical" evidence="6">
    <location>
        <begin position="47"/>
        <end position="68"/>
    </location>
</feature>
<feature type="transmembrane region" description="Helical" evidence="6">
    <location>
        <begin position="88"/>
        <end position="107"/>
    </location>
</feature>
<organism evidence="7">
    <name type="scientific">freshwater metagenome</name>
    <dbReference type="NCBI Taxonomy" id="449393"/>
    <lineage>
        <taxon>unclassified sequences</taxon>
        <taxon>metagenomes</taxon>
        <taxon>ecological metagenomes</taxon>
    </lineage>
</organism>
<keyword evidence="3 6" id="KW-1133">Transmembrane helix</keyword>
<keyword evidence="1" id="KW-1003">Cell membrane</keyword>
<evidence type="ECO:0000256" key="1">
    <source>
        <dbReference type="ARBA" id="ARBA00022475"/>
    </source>
</evidence>
<accession>A0A6J6BI27</accession>
<protein>
    <submittedName>
        <fullName evidence="7">Unannotated protein</fullName>
    </submittedName>
</protein>
<feature type="compositionally biased region" description="Basic residues" evidence="5">
    <location>
        <begin position="18"/>
        <end position="27"/>
    </location>
</feature>
<sequence>MSDSENNTKPEVSPKVAKPAKPKKPSKPKVDALAKSKAAKGDLPNPVWFKPVMFGFMLLGLAWIVIYYISGSQLPLGKMFPEVDIDAWNIVVGFGLLMVGFGMSTRWK</sequence>
<dbReference type="Pfam" id="PF06781">
    <property type="entry name" value="CrgA"/>
    <property type="match status" value="1"/>
</dbReference>
<evidence type="ECO:0000256" key="2">
    <source>
        <dbReference type="ARBA" id="ARBA00022692"/>
    </source>
</evidence>
<keyword evidence="4 6" id="KW-0472">Membrane</keyword>
<evidence type="ECO:0000256" key="4">
    <source>
        <dbReference type="ARBA" id="ARBA00023136"/>
    </source>
</evidence>
<evidence type="ECO:0000313" key="7">
    <source>
        <dbReference type="EMBL" id="CAB4538297.1"/>
    </source>
</evidence>
<name>A0A6J6BI27_9ZZZZ</name>
<dbReference type="AlphaFoldDB" id="A0A6J6BI27"/>
<feature type="region of interest" description="Disordered" evidence="5">
    <location>
        <begin position="1"/>
        <end position="38"/>
    </location>
</feature>
<evidence type="ECO:0000256" key="6">
    <source>
        <dbReference type="SAM" id="Phobius"/>
    </source>
</evidence>
<dbReference type="HAMAP" id="MF_00631">
    <property type="entry name" value="CrgA"/>
    <property type="match status" value="1"/>
</dbReference>
<proteinExistence type="inferred from homology"/>
<dbReference type="InterPro" id="IPR009619">
    <property type="entry name" value="CrgA"/>
</dbReference>
<reference evidence="7" key="1">
    <citation type="submission" date="2020-05" db="EMBL/GenBank/DDBJ databases">
        <authorList>
            <person name="Chiriac C."/>
            <person name="Salcher M."/>
            <person name="Ghai R."/>
            <person name="Kavagutti S V."/>
        </authorList>
    </citation>
    <scope>NUCLEOTIDE SEQUENCE</scope>
</reference>